<evidence type="ECO:0000256" key="1">
    <source>
        <dbReference type="SAM" id="SignalP"/>
    </source>
</evidence>
<protein>
    <recommendedName>
        <fullName evidence="4">Nickel/cobalt transporter regulator</fullName>
    </recommendedName>
</protein>
<sequence length="151" mass="15640">MKSFLIIGIAAAGLIAGAAEASAQTYVATTPVVATTRAVAVAGYGATAVEGVLPTVASGLKVVPGSIVPSYVPLTHTASVIPATGYVSFAPGIGHLEWLPTGTGFMRLGVRGWHRHVIMPALAGYSYFISPDRKMVFVDPVSRHVLRIIAL</sequence>
<dbReference type="EMBL" id="QJJK01000007">
    <property type="protein sequence ID" value="PXW57254.1"/>
    <property type="molecule type" value="Genomic_DNA"/>
</dbReference>
<dbReference type="Proteomes" id="UP000248021">
    <property type="component" value="Unassembled WGS sequence"/>
</dbReference>
<name>A0A2V3U3E3_9HYPH</name>
<keyword evidence="3" id="KW-1185">Reference proteome</keyword>
<gene>
    <name evidence="2" type="ORF">C7450_107295</name>
</gene>
<dbReference type="RefSeq" id="WP_110375854.1">
    <property type="nucleotide sequence ID" value="NZ_JAHBRY010000001.1"/>
</dbReference>
<evidence type="ECO:0008006" key="4">
    <source>
        <dbReference type="Google" id="ProtNLM"/>
    </source>
</evidence>
<dbReference type="AlphaFoldDB" id="A0A2V3U3E3"/>
<evidence type="ECO:0000313" key="3">
    <source>
        <dbReference type="Proteomes" id="UP000248021"/>
    </source>
</evidence>
<dbReference type="OrthoDB" id="7995251at2"/>
<comment type="caution">
    <text evidence="2">The sequence shown here is derived from an EMBL/GenBank/DDBJ whole genome shotgun (WGS) entry which is preliminary data.</text>
</comment>
<feature type="chain" id="PRO_5015933383" description="Nickel/cobalt transporter regulator" evidence="1">
    <location>
        <begin position="24"/>
        <end position="151"/>
    </location>
</feature>
<reference evidence="2 3" key="1">
    <citation type="submission" date="2018-05" db="EMBL/GenBank/DDBJ databases">
        <title>Genomic Encyclopedia of Type Strains, Phase IV (KMG-IV): sequencing the most valuable type-strain genomes for metagenomic binning, comparative biology and taxonomic classification.</title>
        <authorList>
            <person name="Goeker M."/>
        </authorList>
    </citation>
    <scope>NUCLEOTIDE SEQUENCE [LARGE SCALE GENOMIC DNA]</scope>
    <source>
        <strain evidence="2 3">DSM 6462</strain>
    </source>
</reference>
<keyword evidence="1" id="KW-0732">Signal</keyword>
<evidence type="ECO:0000313" key="2">
    <source>
        <dbReference type="EMBL" id="PXW57254.1"/>
    </source>
</evidence>
<proteinExistence type="predicted"/>
<feature type="signal peptide" evidence="1">
    <location>
        <begin position="1"/>
        <end position="23"/>
    </location>
</feature>
<organism evidence="2 3">
    <name type="scientific">Chelatococcus asaccharovorans</name>
    <dbReference type="NCBI Taxonomy" id="28210"/>
    <lineage>
        <taxon>Bacteria</taxon>
        <taxon>Pseudomonadati</taxon>
        <taxon>Pseudomonadota</taxon>
        <taxon>Alphaproteobacteria</taxon>
        <taxon>Hyphomicrobiales</taxon>
        <taxon>Chelatococcaceae</taxon>
        <taxon>Chelatococcus</taxon>
    </lineage>
</organism>
<accession>A0A2V3U3E3</accession>